<protein>
    <submittedName>
        <fullName evidence="3">Uncharacterized protein</fullName>
    </submittedName>
</protein>
<dbReference type="Proteomes" id="UP000887565">
    <property type="component" value="Unplaced"/>
</dbReference>
<sequence>MGAKRIASSDLQTSVKFSKAQDGKSGKTLKVAGPQGQGRGQGSQELAPSRQVKVHKIGKNGEGHFQFHHPNEGGHGGMHYSDAAPQVQGRGGQHWQWVWTPYIGAFNMENGYAEAAHILEHEIANQRSLERTQF</sequence>
<dbReference type="AlphaFoldDB" id="A0A915I3E4"/>
<evidence type="ECO:0000313" key="2">
    <source>
        <dbReference type="Proteomes" id="UP000887565"/>
    </source>
</evidence>
<evidence type="ECO:0000313" key="3">
    <source>
        <dbReference type="WBParaSite" id="nRc.2.0.1.t08355-RA"/>
    </source>
</evidence>
<dbReference type="WBParaSite" id="nRc.2.0.1.t08355-RA">
    <property type="protein sequence ID" value="nRc.2.0.1.t08355-RA"/>
    <property type="gene ID" value="nRc.2.0.1.g08355"/>
</dbReference>
<reference evidence="3" key="1">
    <citation type="submission" date="2022-11" db="UniProtKB">
        <authorList>
            <consortium name="WormBaseParasite"/>
        </authorList>
    </citation>
    <scope>IDENTIFICATION</scope>
</reference>
<feature type="region of interest" description="Disordered" evidence="1">
    <location>
        <begin position="1"/>
        <end position="49"/>
    </location>
</feature>
<proteinExistence type="predicted"/>
<evidence type="ECO:0000256" key="1">
    <source>
        <dbReference type="SAM" id="MobiDB-lite"/>
    </source>
</evidence>
<organism evidence="2 3">
    <name type="scientific">Romanomermis culicivorax</name>
    <name type="common">Nematode worm</name>
    <dbReference type="NCBI Taxonomy" id="13658"/>
    <lineage>
        <taxon>Eukaryota</taxon>
        <taxon>Metazoa</taxon>
        <taxon>Ecdysozoa</taxon>
        <taxon>Nematoda</taxon>
        <taxon>Enoplea</taxon>
        <taxon>Dorylaimia</taxon>
        <taxon>Mermithida</taxon>
        <taxon>Mermithoidea</taxon>
        <taxon>Mermithidae</taxon>
        <taxon>Romanomermis</taxon>
    </lineage>
</organism>
<name>A0A915I3E4_ROMCU</name>
<accession>A0A915I3E4</accession>
<feature type="region of interest" description="Disordered" evidence="1">
    <location>
        <begin position="61"/>
        <end position="87"/>
    </location>
</feature>
<keyword evidence="2" id="KW-1185">Reference proteome</keyword>